<proteinExistence type="predicted"/>
<evidence type="ECO:0000313" key="1">
    <source>
        <dbReference type="EMBL" id="RDB88459.1"/>
    </source>
</evidence>
<dbReference type="EMBL" id="PPTY01000002">
    <property type="protein sequence ID" value="RDB88459.1"/>
    <property type="molecule type" value="Genomic_DNA"/>
</dbReference>
<name>A0A369N5H5_EGGLN</name>
<dbReference type="EMBL" id="PPUQ01000001">
    <property type="protein sequence ID" value="RDC41491.1"/>
    <property type="molecule type" value="Genomic_DNA"/>
</dbReference>
<evidence type="ECO:0000313" key="3">
    <source>
        <dbReference type="Proteomes" id="UP000253857"/>
    </source>
</evidence>
<dbReference type="AlphaFoldDB" id="A0A369N5H5"/>
<dbReference type="Proteomes" id="UP000253857">
    <property type="component" value="Unassembled WGS sequence"/>
</dbReference>
<evidence type="ECO:0000313" key="2">
    <source>
        <dbReference type="EMBL" id="RDC41491.1"/>
    </source>
</evidence>
<evidence type="ECO:0008006" key="5">
    <source>
        <dbReference type="Google" id="ProtNLM"/>
    </source>
</evidence>
<dbReference type="Proteomes" id="UP000253915">
    <property type="component" value="Unassembled WGS sequence"/>
</dbReference>
<sequence>MQYVSMKGNGAKEGGEAMAATATLNVRLPEDLKDRGAQVLRREGVSVSDAVRGLYEYMEKEQRLPEFIKPANEDARRSAVERKRSTLRDMAGVLSPSPCTEARDEWREHLEWKTRPGVRT</sequence>
<dbReference type="InterPro" id="IPR013321">
    <property type="entry name" value="Arc_rbn_hlx_hlx"/>
</dbReference>
<protein>
    <recommendedName>
        <fullName evidence="5">RelB antitoxin</fullName>
    </recommendedName>
</protein>
<reference evidence="3 4" key="1">
    <citation type="journal article" date="2018" name="Elife">
        <title>Discovery and characterization of a prevalent human gut bacterial enzyme sufficient for the inactivation of a family of plant toxins.</title>
        <authorList>
            <person name="Koppel N."/>
            <person name="Bisanz J.E."/>
            <person name="Pandelia M.E."/>
            <person name="Turnbaugh P.J."/>
            <person name="Balskus E.P."/>
        </authorList>
    </citation>
    <scope>NUCLEOTIDE SEQUENCE [LARGE SCALE GENOMIC DNA]</scope>
    <source>
        <strain evidence="2 4">16A</strain>
        <strain evidence="1 3">FAA1-1-60AUCSF</strain>
    </source>
</reference>
<evidence type="ECO:0000313" key="4">
    <source>
        <dbReference type="Proteomes" id="UP000253915"/>
    </source>
</evidence>
<dbReference type="GO" id="GO:0006355">
    <property type="term" value="P:regulation of DNA-templated transcription"/>
    <property type="evidence" value="ECO:0007669"/>
    <property type="project" value="InterPro"/>
</dbReference>
<dbReference type="Gene3D" id="1.10.1220.10">
    <property type="entry name" value="Met repressor-like"/>
    <property type="match status" value="1"/>
</dbReference>
<comment type="caution">
    <text evidence="1">The sequence shown here is derived from an EMBL/GenBank/DDBJ whole genome shotgun (WGS) entry which is preliminary data.</text>
</comment>
<gene>
    <name evidence="2" type="ORF">C1853_00105</name>
    <name evidence="1" type="ORF">C1871_03220</name>
</gene>
<dbReference type="Pfam" id="PF04221">
    <property type="entry name" value="RelB"/>
    <property type="match status" value="1"/>
</dbReference>
<organism evidence="1 3">
    <name type="scientific">Eggerthella lenta</name>
    <name type="common">Eubacterium lentum</name>
    <dbReference type="NCBI Taxonomy" id="84112"/>
    <lineage>
        <taxon>Bacteria</taxon>
        <taxon>Bacillati</taxon>
        <taxon>Actinomycetota</taxon>
        <taxon>Coriobacteriia</taxon>
        <taxon>Eggerthellales</taxon>
        <taxon>Eggerthellaceae</taxon>
        <taxon>Eggerthella</taxon>
    </lineage>
</organism>
<accession>A0A369N5H5</accession>
<dbReference type="InterPro" id="IPR007337">
    <property type="entry name" value="RelB/DinJ"/>
</dbReference>